<dbReference type="PROSITE" id="PS01031">
    <property type="entry name" value="SHSP"/>
    <property type="match status" value="1"/>
</dbReference>
<dbReference type="Gene3D" id="2.60.40.790">
    <property type="match status" value="1"/>
</dbReference>
<dbReference type="Proteomes" id="UP001476282">
    <property type="component" value="Unassembled WGS sequence"/>
</dbReference>
<dbReference type="InterPro" id="IPR002068">
    <property type="entry name" value="A-crystallin/Hsp20_dom"/>
</dbReference>
<proteinExistence type="inferred from homology"/>
<gene>
    <name evidence="3" type="ORF">Hsar01_03608</name>
</gene>
<dbReference type="InterPro" id="IPR040612">
    <property type="entry name" value="ArsA_HSP20-like"/>
</dbReference>
<comment type="similarity">
    <text evidence="1">Belongs to the small heat shock protein (HSP20) family.</text>
</comment>
<reference evidence="3 4" key="1">
    <citation type="submission" date="2024-02" db="EMBL/GenBank/DDBJ databases">
        <title>Haloferula sargassicola NBRC 104335.</title>
        <authorList>
            <person name="Ichikawa N."/>
            <person name="Katano-Makiyama Y."/>
            <person name="Hidaka K."/>
        </authorList>
    </citation>
    <scope>NUCLEOTIDE SEQUENCE [LARGE SCALE GENOMIC DNA]</scope>
    <source>
        <strain evidence="3 4">NBRC 104335</strain>
    </source>
</reference>
<sequence>MNTRGWIHDFSQFVDQAIRQFESPARPFRLYEDEGGWALEMDVPGVAKDDLKLEVRDRALRVELGESGTRELPLGRQIDATAVSAKLTDGVLRIRLPKADSSSDVRRIEIL</sequence>
<dbReference type="InterPro" id="IPR008978">
    <property type="entry name" value="HSP20-like_chaperone"/>
</dbReference>
<keyword evidence="4" id="KW-1185">Reference proteome</keyword>
<feature type="domain" description="SHSP" evidence="2">
    <location>
        <begin position="19"/>
        <end position="111"/>
    </location>
</feature>
<evidence type="ECO:0000313" key="4">
    <source>
        <dbReference type="Proteomes" id="UP001476282"/>
    </source>
</evidence>
<organism evidence="3 4">
    <name type="scientific">Haloferula sargassicola</name>
    <dbReference type="NCBI Taxonomy" id="490096"/>
    <lineage>
        <taxon>Bacteria</taxon>
        <taxon>Pseudomonadati</taxon>
        <taxon>Verrucomicrobiota</taxon>
        <taxon>Verrucomicrobiia</taxon>
        <taxon>Verrucomicrobiales</taxon>
        <taxon>Verrucomicrobiaceae</taxon>
        <taxon>Haloferula</taxon>
    </lineage>
</organism>
<dbReference type="CDD" id="cd06464">
    <property type="entry name" value="ACD_sHsps-like"/>
    <property type="match status" value="1"/>
</dbReference>
<dbReference type="Pfam" id="PF17886">
    <property type="entry name" value="ArsA_HSP20"/>
    <property type="match status" value="1"/>
</dbReference>
<dbReference type="EMBL" id="BAABRI010000024">
    <property type="protein sequence ID" value="GAA5484364.1"/>
    <property type="molecule type" value="Genomic_DNA"/>
</dbReference>
<evidence type="ECO:0000259" key="2">
    <source>
        <dbReference type="PROSITE" id="PS01031"/>
    </source>
</evidence>
<dbReference type="SUPFAM" id="SSF49764">
    <property type="entry name" value="HSP20-like chaperones"/>
    <property type="match status" value="1"/>
</dbReference>
<name>A0ABP9UWC8_9BACT</name>
<evidence type="ECO:0000313" key="3">
    <source>
        <dbReference type="EMBL" id="GAA5484364.1"/>
    </source>
</evidence>
<comment type="caution">
    <text evidence="3">The sequence shown here is derived from an EMBL/GenBank/DDBJ whole genome shotgun (WGS) entry which is preliminary data.</text>
</comment>
<accession>A0ABP9UWC8</accession>
<protein>
    <recommendedName>
        <fullName evidence="2">SHSP domain-containing protein</fullName>
    </recommendedName>
</protein>
<evidence type="ECO:0000256" key="1">
    <source>
        <dbReference type="PROSITE-ProRule" id="PRU00285"/>
    </source>
</evidence>